<dbReference type="Proteomes" id="UP000516320">
    <property type="component" value="Chromosome"/>
</dbReference>
<dbReference type="EMBL" id="CP046884">
    <property type="protein sequence ID" value="QNQ89552.1"/>
    <property type="molecule type" value="Genomic_DNA"/>
</dbReference>
<dbReference type="InterPro" id="IPR028098">
    <property type="entry name" value="Glyco_trans_4-like_N"/>
</dbReference>
<dbReference type="Gene3D" id="3.40.50.2000">
    <property type="entry name" value="Glycogen Phosphorylase B"/>
    <property type="match status" value="2"/>
</dbReference>
<dbReference type="Pfam" id="PF13439">
    <property type="entry name" value="Glyco_transf_4"/>
    <property type="match status" value="1"/>
</dbReference>
<dbReference type="KEGG" id="cpoy:GP475_02050"/>
<dbReference type="SUPFAM" id="SSF53756">
    <property type="entry name" value="UDP-Glycosyltransferase/glycogen phosphorylase"/>
    <property type="match status" value="1"/>
</dbReference>
<name>A0A7H0SLX7_9CORY</name>
<protein>
    <submittedName>
        <fullName evidence="1">Glycosyltransferase</fullName>
    </submittedName>
</protein>
<organism evidence="1 2">
    <name type="scientific">Corynebacterium poyangense</name>
    <dbReference type="NCBI Taxonomy" id="2684405"/>
    <lineage>
        <taxon>Bacteria</taxon>
        <taxon>Bacillati</taxon>
        <taxon>Actinomycetota</taxon>
        <taxon>Actinomycetes</taxon>
        <taxon>Mycobacteriales</taxon>
        <taxon>Corynebacteriaceae</taxon>
        <taxon>Corynebacterium</taxon>
    </lineage>
</organism>
<dbReference type="GO" id="GO:1901137">
    <property type="term" value="P:carbohydrate derivative biosynthetic process"/>
    <property type="evidence" value="ECO:0007669"/>
    <property type="project" value="UniProtKB-ARBA"/>
</dbReference>
<reference evidence="1 2" key="1">
    <citation type="submission" date="2019-12" db="EMBL/GenBank/DDBJ databases">
        <title>Corynebacterium sp. nov., isolated from feces of the Anser Albifrons in China.</title>
        <authorList>
            <person name="Liu Q."/>
        </authorList>
    </citation>
    <scope>NUCLEOTIDE SEQUENCE [LARGE SCALE GENOMIC DNA]</scope>
    <source>
        <strain evidence="1 2">4H37-19</strain>
    </source>
</reference>
<dbReference type="AlphaFoldDB" id="A0A7H0SLX7"/>
<sequence>MRVAIIAESFLPNVNGVSNSVLRVLEHLAECGHEAMVIAPGARGHAEEIPNYVGFNIRRVPTIRVPLIDSLPVGVPTVAVRQGLKTFQPDIVHLASPFVLGAAGAFAAKQLKIPSVAVYQTDIAGFSRRYRLSALATASWDWIRAVHNRCQLTLAPSSVAIGELEDHGVEGVRRWGRGVDSQRFHPRFRDPVLRRHWNPTGKKIILGYVGRLAAEKGVHRLAKAAQDPRIQVIIVGDGPERVALTELMPGALFTGALTGQQLARAYASFDLFAHPGEFETFCQTIQEAQASGVPTIGPHAGGPIDLISEGINGSLLPVADFHSQLPATVHRLMSPGLYPRLQAQARAGVAERTWQALGDQLLSYYEDAVELAKIGDYGQGRFK</sequence>
<dbReference type="InterPro" id="IPR050194">
    <property type="entry name" value="Glycosyltransferase_grp1"/>
</dbReference>
<keyword evidence="2" id="KW-1185">Reference proteome</keyword>
<dbReference type="GO" id="GO:1903509">
    <property type="term" value="P:liposaccharide metabolic process"/>
    <property type="evidence" value="ECO:0007669"/>
    <property type="project" value="UniProtKB-ARBA"/>
</dbReference>
<dbReference type="PANTHER" id="PTHR45947:SF3">
    <property type="entry name" value="SULFOQUINOVOSYL TRANSFERASE SQD2"/>
    <property type="match status" value="1"/>
</dbReference>
<accession>A0A7H0SLX7</accession>
<dbReference type="RefSeq" id="WP_187975006.1">
    <property type="nucleotide sequence ID" value="NZ_CP046884.1"/>
</dbReference>
<keyword evidence="1" id="KW-0808">Transferase</keyword>
<dbReference type="InterPro" id="IPR001296">
    <property type="entry name" value="Glyco_trans_1"/>
</dbReference>
<gene>
    <name evidence="1" type="ORF">GP475_02050</name>
</gene>
<dbReference type="Pfam" id="PF00534">
    <property type="entry name" value="Glycos_transf_1"/>
    <property type="match status" value="1"/>
</dbReference>
<dbReference type="CDD" id="cd03814">
    <property type="entry name" value="GT4-like"/>
    <property type="match status" value="1"/>
</dbReference>
<evidence type="ECO:0000313" key="2">
    <source>
        <dbReference type="Proteomes" id="UP000516320"/>
    </source>
</evidence>
<dbReference type="PANTHER" id="PTHR45947">
    <property type="entry name" value="SULFOQUINOVOSYL TRANSFERASE SQD2"/>
    <property type="match status" value="1"/>
</dbReference>
<proteinExistence type="predicted"/>
<evidence type="ECO:0000313" key="1">
    <source>
        <dbReference type="EMBL" id="QNQ89552.1"/>
    </source>
</evidence>
<dbReference type="GO" id="GO:0016758">
    <property type="term" value="F:hexosyltransferase activity"/>
    <property type="evidence" value="ECO:0007669"/>
    <property type="project" value="TreeGrafter"/>
</dbReference>